<sequence length="189" mass="21000">MQFSERIVGHIPDRWLARLLERAEMVKFLVVGAITFVATVVVFFGLKWTVLTDKSVTANVLAVLVATILSYVLNREWSFAERGRRPRHHEAALYFAVAGIGVAINQIPLGVARYVFDLRVPHVSLVVDNVSDFVSGSIIGTLMATAFRWWAMRRFVFPDQTHTAQALDEEIVVASERIGGGGETEVTAD</sequence>
<keyword evidence="4 6" id="KW-1133">Transmembrane helix</keyword>
<evidence type="ECO:0000256" key="1">
    <source>
        <dbReference type="ARBA" id="ARBA00004141"/>
    </source>
</evidence>
<keyword evidence="9" id="KW-1185">Reference proteome</keyword>
<dbReference type="Proteomes" id="UP001160334">
    <property type="component" value="Unassembled WGS sequence"/>
</dbReference>
<dbReference type="EMBL" id="JARXVC010000002">
    <property type="protein sequence ID" value="MDH6279815.1"/>
    <property type="molecule type" value="Genomic_DNA"/>
</dbReference>
<feature type="transmembrane region" description="Helical" evidence="6">
    <location>
        <begin position="56"/>
        <end position="73"/>
    </location>
</feature>
<dbReference type="PANTHER" id="PTHR38459:SF1">
    <property type="entry name" value="PROPHAGE BACTOPRENOL-LINKED GLUCOSE TRANSLOCASE HOMOLOG"/>
    <property type="match status" value="1"/>
</dbReference>
<feature type="transmembrane region" description="Helical" evidence="6">
    <location>
        <begin position="28"/>
        <end position="50"/>
    </location>
</feature>
<reference evidence="8 9" key="1">
    <citation type="submission" date="2023-04" db="EMBL/GenBank/DDBJ databases">
        <title>Forest soil microbial communities from Buena Vista Peninsula, Colon Province, Panama.</title>
        <authorList>
            <person name="Bouskill N."/>
        </authorList>
    </citation>
    <scope>NUCLEOTIDE SEQUENCE [LARGE SCALE GENOMIC DNA]</scope>
    <source>
        <strain evidence="8 9">CFH S0262</strain>
    </source>
</reference>
<evidence type="ECO:0000256" key="3">
    <source>
        <dbReference type="ARBA" id="ARBA00022692"/>
    </source>
</evidence>
<dbReference type="PANTHER" id="PTHR38459">
    <property type="entry name" value="PROPHAGE BACTOPRENOL-LINKED GLUCOSE TRANSLOCASE HOMOLOG"/>
    <property type="match status" value="1"/>
</dbReference>
<evidence type="ECO:0000259" key="7">
    <source>
        <dbReference type="Pfam" id="PF04138"/>
    </source>
</evidence>
<accession>A0ABT6M7A9</accession>
<proteinExistence type="inferred from homology"/>
<organism evidence="8 9">
    <name type="scientific">Prescottella agglutinans</name>
    <dbReference type="NCBI Taxonomy" id="1644129"/>
    <lineage>
        <taxon>Bacteria</taxon>
        <taxon>Bacillati</taxon>
        <taxon>Actinomycetota</taxon>
        <taxon>Actinomycetes</taxon>
        <taxon>Mycobacteriales</taxon>
        <taxon>Nocardiaceae</taxon>
        <taxon>Prescottella</taxon>
    </lineage>
</organism>
<comment type="similarity">
    <text evidence="2">Belongs to the GtrA family.</text>
</comment>
<feature type="transmembrane region" description="Helical" evidence="6">
    <location>
        <begin position="93"/>
        <end position="113"/>
    </location>
</feature>
<feature type="domain" description="GtrA/DPMS transmembrane" evidence="7">
    <location>
        <begin position="27"/>
        <end position="157"/>
    </location>
</feature>
<dbReference type="Pfam" id="PF04138">
    <property type="entry name" value="GtrA_DPMS_TM"/>
    <property type="match status" value="1"/>
</dbReference>
<protein>
    <submittedName>
        <fullName evidence="8">Flippase GtrA</fullName>
    </submittedName>
</protein>
<evidence type="ECO:0000256" key="2">
    <source>
        <dbReference type="ARBA" id="ARBA00009399"/>
    </source>
</evidence>
<keyword evidence="5 6" id="KW-0472">Membrane</keyword>
<dbReference type="InterPro" id="IPR007267">
    <property type="entry name" value="GtrA_DPMS_TM"/>
</dbReference>
<evidence type="ECO:0000256" key="5">
    <source>
        <dbReference type="ARBA" id="ARBA00023136"/>
    </source>
</evidence>
<evidence type="ECO:0000256" key="4">
    <source>
        <dbReference type="ARBA" id="ARBA00022989"/>
    </source>
</evidence>
<feature type="transmembrane region" description="Helical" evidence="6">
    <location>
        <begin position="133"/>
        <end position="151"/>
    </location>
</feature>
<keyword evidence="3 6" id="KW-0812">Transmembrane</keyword>
<evidence type="ECO:0000256" key="6">
    <source>
        <dbReference type="SAM" id="Phobius"/>
    </source>
</evidence>
<name>A0ABT6M7A9_9NOCA</name>
<comment type="subcellular location">
    <subcellularLocation>
        <location evidence="1">Membrane</location>
        <topology evidence="1">Multi-pass membrane protein</topology>
    </subcellularLocation>
</comment>
<evidence type="ECO:0000313" key="8">
    <source>
        <dbReference type="EMBL" id="MDH6279815.1"/>
    </source>
</evidence>
<dbReference type="InterPro" id="IPR051401">
    <property type="entry name" value="GtrA_CellWall_Glycosyl"/>
</dbReference>
<comment type="caution">
    <text evidence="8">The sequence shown here is derived from an EMBL/GenBank/DDBJ whole genome shotgun (WGS) entry which is preliminary data.</text>
</comment>
<evidence type="ECO:0000313" key="9">
    <source>
        <dbReference type="Proteomes" id="UP001160334"/>
    </source>
</evidence>
<gene>
    <name evidence="8" type="ORF">M2280_001024</name>
</gene>